<evidence type="ECO:0000313" key="2">
    <source>
        <dbReference type="EMBL" id="MBF9068838.1"/>
    </source>
</evidence>
<proteinExistence type="predicted"/>
<comment type="caution">
    <text evidence="2">The sequence shown here is derived from an EMBL/GenBank/DDBJ whole genome shotgun (WGS) entry which is preliminary data.</text>
</comment>
<protein>
    <recommendedName>
        <fullName evidence="4">DUF3592 domain-containing protein</fullName>
    </recommendedName>
</protein>
<keyword evidence="1" id="KW-0812">Transmembrane</keyword>
<dbReference type="EMBL" id="JADPRT010000004">
    <property type="protein sequence ID" value="MBF9068838.1"/>
    <property type="molecule type" value="Genomic_DNA"/>
</dbReference>
<keyword evidence="1" id="KW-1133">Transmembrane helix</keyword>
<evidence type="ECO:0008006" key="4">
    <source>
        <dbReference type="Google" id="ProtNLM"/>
    </source>
</evidence>
<sequence length="127" mass="13581">MSDAGGVVTGVFLGVGGVVAYLAGIVGLGQTRRIRHYGRRVRALVRLRPGATRPLLQFTTDDERELVMEVYGPAGLRDGSEVWLRYDPADPREVVVEGREGQGRERVFVALGVVAVLAALALLVAPG</sequence>
<reference evidence="2" key="1">
    <citation type="submission" date="2020-11" db="EMBL/GenBank/DDBJ databases">
        <title>Isolation and identification of active actinomycetes.</title>
        <authorList>
            <person name="Yu B."/>
        </authorList>
    </citation>
    <scope>NUCLEOTIDE SEQUENCE</scope>
    <source>
        <strain evidence="2">NEAU-YB345</strain>
    </source>
</reference>
<feature type="transmembrane region" description="Helical" evidence="1">
    <location>
        <begin position="107"/>
        <end position="125"/>
    </location>
</feature>
<keyword evidence="1" id="KW-0472">Membrane</keyword>
<accession>A0A931FCU3</accession>
<organism evidence="2 3">
    <name type="scientific">Streptacidiphilus fuscans</name>
    <dbReference type="NCBI Taxonomy" id="2789292"/>
    <lineage>
        <taxon>Bacteria</taxon>
        <taxon>Bacillati</taxon>
        <taxon>Actinomycetota</taxon>
        <taxon>Actinomycetes</taxon>
        <taxon>Kitasatosporales</taxon>
        <taxon>Streptomycetaceae</taxon>
        <taxon>Streptacidiphilus</taxon>
    </lineage>
</organism>
<gene>
    <name evidence="2" type="ORF">I2501_12475</name>
</gene>
<dbReference type="AlphaFoldDB" id="A0A931FCU3"/>
<evidence type="ECO:0000313" key="3">
    <source>
        <dbReference type="Proteomes" id="UP000657385"/>
    </source>
</evidence>
<evidence type="ECO:0000256" key="1">
    <source>
        <dbReference type="SAM" id="Phobius"/>
    </source>
</evidence>
<feature type="transmembrane region" description="Helical" evidence="1">
    <location>
        <begin position="6"/>
        <end position="29"/>
    </location>
</feature>
<dbReference type="RefSeq" id="WP_196193980.1">
    <property type="nucleotide sequence ID" value="NZ_JADPRT010000004.1"/>
</dbReference>
<dbReference type="Proteomes" id="UP000657385">
    <property type="component" value="Unassembled WGS sequence"/>
</dbReference>
<keyword evidence="3" id="KW-1185">Reference proteome</keyword>
<name>A0A931FCU3_9ACTN</name>